<dbReference type="OrthoDB" id="1028692at2"/>
<evidence type="ECO:0008006" key="4">
    <source>
        <dbReference type="Google" id="ProtNLM"/>
    </source>
</evidence>
<dbReference type="EMBL" id="FQVD01000022">
    <property type="protein sequence ID" value="SHF49157.1"/>
    <property type="molecule type" value="Genomic_DNA"/>
</dbReference>
<feature type="signal peptide" evidence="1">
    <location>
        <begin position="1"/>
        <end position="19"/>
    </location>
</feature>
<evidence type="ECO:0000313" key="2">
    <source>
        <dbReference type="EMBL" id="SHF49157.1"/>
    </source>
</evidence>
<gene>
    <name evidence="2" type="ORF">SAMN05444349_12217</name>
</gene>
<dbReference type="InterPro" id="IPR027840">
    <property type="entry name" value="DUF4493"/>
</dbReference>
<dbReference type="AlphaFoldDB" id="A0A1M5C3G7"/>
<name>A0A1M5C3G7_9BACE</name>
<proteinExistence type="predicted"/>
<keyword evidence="1" id="KW-0732">Signal</keyword>
<feature type="chain" id="PRO_5030031317" description="DUF4493 domain-containing protein" evidence="1">
    <location>
        <begin position="20"/>
        <end position="274"/>
    </location>
</feature>
<dbReference type="STRING" id="871325.SAMN05444349_12217"/>
<dbReference type="Pfam" id="PF14900">
    <property type="entry name" value="DUF4493"/>
    <property type="match status" value="1"/>
</dbReference>
<evidence type="ECO:0000256" key="1">
    <source>
        <dbReference type="SAM" id="SignalP"/>
    </source>
</evidence>
<keyword evidence="3" id="KW-1185">Reference proteome</keyword>
<dbReference type="RefSeq" id="WP_025075170.1">
    <property type="nucleotide sequence ID" value="NZ_FQVD01000022.1"/>
</dbReference>
<evidence type="ECO:0000313" key="3">
    <source>
        <dbReference type="Proteomes" id="UP000184436"/>
    </source>
</evidence>
<reference evidence="2 3" key="1">
    <citation type="submission" date="2016-11" db="EMBL/GenBank/DDBJ databases">
        <authorList>
            <person name="Jaros S."/>
            <person name="Januszkiewicz K."/>
            <person name="Wedrychowicz H."/>
        </authorList>
    </citation>
    <scope>NUCLEOTIDE SEQUENCE [LARGE SCALE GENOMIC DNA]</scope>
    <source>
        <strain evidence="2 3">DSM 26883</strain>
    </source>
</reference>
<accession>A0A1M5C3G7</accession>
<protein>
    <recommendedName>
        <fullName evidence="4">DUF4493 domain-containing protein</fullName>
    </recommendedName>
</protein>
<sequence length="274" mass="30071">MKKSFILCFTFFSSLFFIACESSEGNDASAAKGKMMIDLNSDVSYASKGSKARAMDLTPYKNVANYTVELKDASGNVLQSKLYSEMELTQEVTPGTYTVRAYYGENVNAGYDKLYMEGAQTITVVKGDNKTVSFACTPANVKVNLKYSDDFYTFYSDCTVGLKTQYLTEAFEMSQADVDKDLFLKAVGNENLSLTFALKDKNGITVTPANFGAQTVTIKPRDFLTITVKPKLIDIEGGKISGITVTIDNGVQEENIDVTLPDEFMSGEDITVNN</sequence>
<organism evidence="2 3">
    <name type="scientific">Bacteroides faecichinchillae</name>
    <dbReference type="NCBI Taxonomy" id="871325"/>
    <lineage>
        <taxon>Bacteria</taxon>
        <taxon>Pseudomonadati</taxon>
        <taxon>Bacteroidota</taxon>
        <taxon>Bacteroidia</taxon>
        <taxon>Bacteroidales</taxon>
        <taxon>Bacteroidaceae</taxon>
        <taxon>Bacteroides</taxon>
    </lineage>
</organism>
<dbReference type="PROSITE" id="PS51257">
    <property type="entry name" value="PROKAR_LIPOPROTEIN"/>
    <property type="match status" value="1"/>
</dbReference>
<dbReference type="Proteomes" id="UP000184436">
    <property type="component" value="Unassembled WGS sequence"/>
</dbReference>